<organism evidence="2 3">
    <name type="scientific">Acetobacter malorum</name>
    <dbReference type="NCBI Taxonomy" id="178901"/>
    <lineage>
        <taxon>Bacteria</taxon>
        <taxon>Pseudomonadati</taxon>
        <taxon>Pseudomonadota</taxon>
        <taxon>Alphaproteobacteria</taxon>
        <taxon>Acetobacterales</taxon>
        <taxon>Acetobacteraceae</taxon>
        <taxon>Acetobacter</taxon>
    </lineage>
</organism>
<keyword evidence="1" id="KW-0175">Coiled coil</keyword>
<dbReference type="OrthoDB" id="9960516at2"/>
<evidence type="ECO:0000256" key="1">
    <source>
        <dbReference type="SAM" id="Coils"/>
    </source>
</evidence>
<evidence type="ECO:0000313" key="3">
    <source>
        <dbReference type="Proteomes" id="UP000242683"/>
    </source>
</evidence>
<reference evidence="3" key="1">
    <citation type="submission" date="2014-06" db="EMBL/GenBank/DDBJ databases">
        <authorList>
            <person name="Winans N.J."/>
            <person name="Newell P.D."/>
            <person name="Douglas A.E."/>
        </authorList>
    </citation>
    <scope>NUCLEOTIDE SEQUENCE [LARGE SCALE GENOMIC DNA]</scope>
    <source>
        <strain evidence="3">DsW_057</strain>
    </source>
</reference>
<dbReference type="EMBL" id="JOPG01000018">
    <property type="protein sequence ID" value="OUJ05575.1"/>
    <property type="molecule type" value="Genomic_DNA"/>
</dbReference>
<sequence>MKTSPIRKNLAETIAKIKETKGSLAKVDTAYWDTAATRDRHEKALEAAKEKVQEAHAQKASLMADRLLGQKVTDADPVDAAERVEREAQLSLRETEAVIHELKRRKAYLEEERERLTFKRSNLIKEVVSESAVAIHLHRQVADAAKTLLDAAKSLRLLRDRGCRVPYPEEHKPSGTTVDTLERMDTFPSSWAENRIPGALQLAAQWGSALSALEEDALYPLPGEGKA</sequence>
<proteinExistence type="predicted"/>
<evidence type="ECO:0000313" key="2">
    <source>
        <dbReference type="EMBL" id="OUJ05575.1"/>
    </source>
</evidence>
<protein>
    <submittedName>
        <fullName evidence="2">Uncharacterized protein</fullName>
    </submittedName>
</protein>
<dbReference type="RefSeq" id="WP_086653678.1">
    <property type="nucleotide sequence ID" value="NZ_JOPG01000018.1"/>
</dbReference>
<dbReference type="AlphaFoldDB" id="A0A1Y3G8R1"/>
<accession>A0A1Y3G8R1</accession>
<dbReference type="Proteomes" id="UP000242683">
    <property type="component" value="Unassembled WGS sequence"/>
</dbReference>
<feature type="coiled-coil region" evidence="1">
    <location>
        <begin position="38"/>
        <end position="119"/>
    </location>
</feature>
<gene>
    <name evidence="2" type="ORF">HK23_04655</name>
</gene>
<comment type="caution">
    <text evidence="2">The sequence shown here is derived from an EMBL/GenBank/DDBJ whole genome shotgun (WGS) entry which is preliminary data.</text>
</comment>
<name>A0A1Y3G8R1_9PROT</name>